<name>A0A392RE23_9FABA</name>
<feature type="region of interest" description="Disordered" evidence="1">
    <location>
        <begin position="1"/>
        <end position="24"/>
    </location>
</feature>
<feature type="non-terminal residue" evidence="2">
    <location>
        <position position="64"/>
    </location>
</feature>
<keyword evidence="3" id="KW-1185">Reference proteome</keyword>
<proteinExistence type="predicted"/>
<accession>A0A392RE23</accession>
<evidence type="ECO:0000256" key="1">
    <source>
        <dbReference type="SAM" id="MobiDB-lite"/>
    </source>
</evidence>
<organism evidence="2 3">
    <name type="scientific">Trifolium medium</name>
    <dbReference type="NCBI Taxonomy" id="97028"/>
    <lineage>
        <taxon>Eukaryota</taxon>
        <taxon>Viridiplantae</taxon>
        <taxon>Streptophyta</taxon>
        <taxon>Embryophyta</taxon>
        <taxon>Tracheophyta</taxon>
        <taxon>Spermatophyta</taxon>
        <taxon>Magnoliopsida</taxon>
        <taxon>eudicotyledons</taxon>
        <taxon>Gunneridae</taxon>
        <taxon>Pentapetalae</taxon>
        <taxon>rosids</taxon>
        <taxon>fabids</taxon>
        <taxon>Fabales</taxon>
        <taxon>Fabaceae</taxon>
        <taxon>Papilionoideae</taxon>
        <taxon>50 kb inversion clade</taxon>
        <taxon>NPAAA clade</taxon>
        <taxon>Hologalegina</taxon>
        <taxon>IRL clade</taxon>
        <taxon>Trifolieae</taxon>
        <taxon>Trifolium</taxon>
    </lineage>
</organism>
<comment type="caution">
    <text evidence="2">The sequence shown here is derived from an EMBL/GenBank/DDBJ whole genome shotgun (WGS) entry which is preliminary data.</text>
</comment>
<evidence type="ECO:0000313" key="3">
    <source>
        <dbReference type="Proteomes" id="UP000265520"/>
    </source>
</evidence>
<dbReference type="EMBL" id="LXQA010213804">
    <property type="protein sequence ID" value="MCI34457.1"/>
    <property type="molecule type" value="Genomic_DNA"/>
</dbReference>
<protein>
    <submittedName>
        <fullName evidence="2">Cellular nucleic acid-binding protein</fullName>
    </submittedName>
</protein>
<dbReference type="AlphaFoldDB" id="A0A392RE23"/>
<evidence type="ECO:0000313" key="2">
    <source>
        <dbReference type="EMBL" id="MCI34457.1"/>
    </source>
</evidence>
<feature type="compositionally biased region" description="Polar residues" evidence="1">
    <location>
        <begin position="1"/>
        <end position="14"/>
    </location>
</feature>
<dbReference type="Proteomes" id="UP000265520">
    <property type="component" value="Unassembled WGS sequence"/>
</dbReference>
<reference evidence="2 3" key="1">
    <citation type="journal article" date="2018" name="Front. Plant Sci.">
        <title>Red Clover (Trifolium pratense) and Zigzag Clover (T. medium) - A Picture of Genomic Similarities and Differences.</title>
        <authorList>
            <person name="Dluhosova J."/>
            <person name="Istvanek J."/>
            <person name="Nedelnik J."/>
            <person name="Repkova J."/>
        </authorList>
    </citation>
    <scope>NUCLEOTIDE SEQUENCE [LARGE SCALE GENOMIC DNA]</scope>
    <source>
        <strain evidence="3">cv. 10/8</strain>
        <tissue evidence="2">Leaf</tissue>
    </source>
</reference>
<sequence length="64" mass="7333">MITHPTSNHITPSTIPGRDCGDERDTEATVFKGRYDPDGAQTWLREIERIFRVMDCAEAQKVRL</sequence>